<keyword evidence="5" id="KW-0812">Transmembrane</keyword>
<keyword evidence="3 10" id="KW-0328">Glycosyltransferase</keyword>
<protein>
    <recommendedName>
        <fullName evidence="10">Hexosyltransferase</fullName>
        <ecNumber evidence="10">2.4.1.-</ecNumber>
    </recommendedName>
</protein>
<evidence type="ECO:0000256" key="9">
    <source>
        <dbReference type="ARBA" id="ARBA00023136"/>
    </source>
</evidence>
<dbReference type="EC" id="2.4.1.-" evidence="10"/>
<dbReference type="GO" id="GO:0016758">
    <property type="term" value="F:hexosyltransferase activity"/>
    <property type="evidence" value="ECO:0007669"/>
    <property type="project" value="InterPro"/>
</dbReference>
<dbReference type="PANTHER" id="PTHR11214">
    <property type="entry name" value="BETA-1,3-N-ACETYLGLUCOSAMINYLTRANSFERASE"/>
    <property type="match status" value="1"/>
</dbReference>
<evidence type="ECO:0000256" key="2">
    <source>
        <dbReference type="ARBA" id="ARBA00008661"/>
    </source>
</evidence>
<gene>
    <name evidence="12" type="primary">EOG090X07IA</name>
</gene>
<keyword evidence="8 10" id="KW-0333">Golgi apparatus</keyword>
<organism evidence="12">
    <name type="scientific">Megafenestra aurita</name>
    <dbReference type="NCBI Taxonomy" id="2291010"/>
    <lineage>
        <taxon>Eukaryota</taxon>
        <taxon>Metazoa</taxon>
        <taxon>Ecdysozoa</taxon>
        <taxon>Arthropoda</taxon>
        <taxon>Crustacea</taxon>
        <taxon>Branchiopoda</taxon>
        <taxon>Diplostraca</taxon>
        <taxon>Cladocera</taxon>
        <taxon>Anomopoda</taxon>
        <taxon>Daphniidae</taxon>
        <taxon>Megafenestra</taxon>
    </lineage>
</organism>
<feature type="chain" id="PRO_5021232659" description="Hexosyltransferase" evidence="11">
    <location>
        <begin position="20"/>
        <end position="327"/>
    </location>
</feature>
<dbReference type="InterPro" id="IPR029044">
    <property type="entry name" value="Nucleotide-diphossugar_trans"/>
</dbReference>
<keyword evidence="11" id="KW-0732">Signal</keyword>
<dbReference type="GO" id="GO:0000139">
    <property type="term" value="C:Golgi membrane"/>
    <property type="evidence" value="ECO:0007669"/>
    <property type="project" value="UniProtKB-SubCell"/>
</dbReference>
<evidence type="ECO:0000256" key="3">
    <source>
        <dbReference type="ARBA" id="ARBA00022676"/>
    </source>
</evidence>
<keyword evidence="9" id="KW-0472">Membrane</keyword>
<dbReference type="GO" id="GO:0006493">
    <property type="term" value="P:protein O-linked glycosylation"/>
    <property type="evidence" value="ECO:0007669"/>
    <property type="project" value="TreeGrafter"/>
</dbReference>
<dbReference type="PANTHER" id="PTHR11214:SF349">
    <property type="entry name" value="BETA-1,3-GALACTOSYLTRANSFERASE BRN"/>
    <property type="match status" value="1"/>
</dbReference>
<evidence type="ECO:0000313" key="12">
    <source>
        <dbReference type="EMBL" id="SVE92437.1"/>
    </source>
</evidence>
<evidence type="ECO:0000256" key="1">
    <source>
        <dbReference type="ARBA" id="ARBA00004323"/>
    </source>
</evidence>
<evidence type="ECO:0000256" key="7">
    <source>
        <dbReference type="ARBA" id="ARBA00022989"/>
    </source>
</evidence>
<keyword evidence="4" id="KW-0808">Transferase</keyword>
<dbReference type="SUPFAM" id="SSF53448">
    <property type="entry name" value="Nucleotide-diphospho-sugar transferases"/>
    <property type="match status" value="1"/>
</dbReference>
<dbReference type="FunFam" id="3.90.550.50:FF:000042">
    <property type="entry name" value="Hexosyltransferase"/>
    <property type="match status" value="1"/>
</dbReference>
<evidence type="ECO:0000256" key="5">
    <source>
        <dbReference type="ARBA" id="ARBA00022692"/>
    </source>
</evidence>
<comment type="subcellular location">
    <subcellularLocation>
        <location evidence="1 10">Golgi apparatus membrane</location>
        <topology evidence="1 10">Single-pass type II membrane protein</topology>
    </subcellularLocation>
</comment>
<comment type="similarity">
    <text evidence="2 10">Belongs to the glycosyltransferase 31 family.</text>
</comment>
<evidence type="ECO:0000256" key="10">
    <source>
        <dbReference type="RuleBase" id="RU363063"/>
    </source>
</evidence>
<evidence type="ECO:0000256" key="8">
    <source>
        <dbReference type="ARBA" id="ARBA00023034"/>
    </source>
</evidence>
<reference evidence="12" key="1">
    <citation type="submission" date="2018-08" db="EMBL/GenBank/DDBJ databases">
        <authorList>
            <person name="Cornetti L."/>
        </authorList>
    </citation>
    <scope>NUCLEOTIDE SEQUENCE</scope>
    <source>
        <strain evidence="12">CH-H-2</strain>
    </source>
</reference>
<keyword evidence="7" id="KW-1133">Transmembrane helix</keyword>
<dbReference type="Pfam" id="PF01762">
    <property type="entry name" value="Galactosyl_T"/>
    <property type="match status" value="1"/>
</dbReference>
<feature type="signal peptide" evidence="11">
    <location>
        <begin position="1"/>
        <end position="19"/>
    </location>
</feature>
<dbReference type="Gene3D" id="3.90.550.50">
    <property type="match status" value="1"/>
</dbReference>
<sequence length="327" mass="38198">MKLCAVSFTVFLNYMGVFTHAYEKDYYTEFSYPLDVDLQPLVKQHIDGKVPTTEPINLFNYSYLKSCENKCSKNSNPVIVFVVKSALPHFNRRQAIRQTWGNQNRFSDVPMRRVFLLGTGFDPDIQRLIDQESALHGDIVQADFHDDYRNNTLKTMSGFKWAVEKCSSGRFFVFADDDMYISTKNLLRFIRNPLKYPESQPTPTVKGYVFHTPPQRHKPSKWYVPLSEYPYHLWPPYVTAGAYVVSREALLNLHYGSYYTKLFQFDDIFVALVALKVKIDPVHCEEFYFWKKSYSKFSYRNVIASHGYGDPDELRSVWNEQKSVGHA</sequence>
<evidence type="ECO:0000256" key="6">
    <source>
        <dbReference type="ARBA" id="ARBA00022968"/>
    </source>
</evidence>
<dbReference type="AlphaFoldDB" id="A0A4Y7NIM2"/>
<name>A0A4Y7NIM2_9CRUS</name>
<dbReference type="GO" id="GO:0008194">
    <property type="term" value="F:UDP-glycosyltransferase activity"/>
    <property type="evidence" value="ECO:0007669"/>
    <property type="project" value="TreeGrafter"/>
</dbReference>
<dbReference type="InterPro" id="IPR002659">
    <property type="entry name" value="Glyco_trans_31"/>
</dbReference>
<proteinExistence type="evidence at transcript level"/>
<dbReference type="EMBL" id="LR022818">
    <property type="protein sequence ID" value="SVE92437.1"/>
    <property type="molecule type" value="mRNA"/>
</dbReference>
<evidence type="ECO:0000256" key="11">
    <source>
        <dbReference type="SAM" id="SignalP"/>
    </source>
</evidence>
<keyword evidence="6" id="KW-0735">Signal-anchor</keyword>
<accession>A0A4Y7NIM2</accession>
<evidence type="ECO:0000256" key="4">
    <source>
        <dbReference type="ARBA" id="ARBA00022679"/>
    </source>
</evidence>